<dbReference type="EMBL" id="AP026866">
    <property type="protein sequence ID" value="BDS07514.1"/>
    <property type="molecule type" value="Genomic_DNA"/>
</dbReference>
<organism evidence="2">
    <name type="scientific">Oceaniferula spumae</name>
    <dbReference type="NCBI Taxonomy" id="2979115"/>
    <lineage>
        <taxon>Bacteria</taxon>
        <taxon>Pseudomonadati</taxon>
        <taxon>Verrucomicrobiota</taxon>
        <taxon>Verrucomicrobiia</taxon>
        <taxon>Verrucomicrobiales</taxon>
        <taxon>Verrucomicrobiaceae</taxon>
        <taxon>Oceaniferula</taxon>
    </lineage>
</organism>
<feature type="chain" id="PRO_5043591262" evidence="1">
    <location>
        <begin position="24"/>
        <end position="172"/>
    </location>
</feature>
<evidence type="ECO:0000256" key="1">
    <source>
        <dbReference type="SAM" id="SignalP"/>
    </source>
</evidence>
<proteinExistence type="predicted"/>
<evidence type="ECO:0000313" key="2">
    <source>
        <dbReference type="EMBL" id="BDS07514.1"/>
    </source>
</evidence>
<dbReference type="KEGG" id="osu:NT6N_25540"/>
<accession>A0AAT9FNI8</accession>
<reference evidence="2" key="1">
    <citation type="submission" date="2024-07" db="EMBL/GenBank/DDBJ databases">
        <title>Complete genome sequence of Verrucomicrobiaceae bacterium NT6N.</title>
        <authorList>
            <person name="Huang C."/>
            <person name="Takami H."/>
            <person name="Hamasaki K."/>
        </authorList>
    </citation>
    <scope>NUCLEOTIDE SEQUENCE</scope>
    <source>
        <strain evidence="2">NT6N</strain>
    </source>
</reference>
<dbReference type="AlphaFoldDB" id="A0AAT9FNI8"/>
<gene>
    <name evidence="2" type="ORF">NT6N_25540</name>
</gene>
<protein>
    <submittedName>
        <fullName evidence="2">Uncharacterized protein</fullName>
    </submittedName>
</protein>
<sequence length="172" mass="19410">MSARAIYTFLLPLLLVMSPAVLSAQETKKDSGKEKIGQIRATIYYGTNDAVPELGNNAKPLPDSQVKRLQAIETTKFKNYRMLGQDAQSVLRSYENWVSPLKPSEEIMLSFESRGRSDNGGLRLDLELWQHKRKVMKSDPVLFKGRPLLILGPKWRGGRLIISIELIKLTSP</sequence>
<keyword evidence="1" id="KW-0732">Signal</keyword>
<feature type="signal peptide" evidence="1">
    <location>
        <begin position="1"/>
        <end position="23"/>
    </location>
</feature>
<name>A0AAT9FNI8_9BACT</name>